<accession>A0A1Y2GL84</accession>
<dbReference type="PANTHER" id="PTHR23088:SF30">
    <property type="entry name" value="OMEGA-AMIDASE NIT2"/>
    <property type="match status" value="1"/>
</dbReference>
<dbReference type="InterPro" id="IPR003010">
    <property type="entry name" value="C-N_Hydrolase"/>
</dbReference>
<dbReference type="GO" id="GO:0043605">
    <property type="term" value="P:amide catabolic process"/>
    <property type="evidence" value="ECO:0007669"/>
    <property type="project" value="EnsemblFungi"/>
</dbReference>
<dbReference type="STRING" id="64571.A0A1Y2GL84"/>
<sequence length="287" mass="31483">MATTSTTATPCKLALIQLAVTADKQANLDNARTHVLNAASNGANLIVLPECFNSPYGTKHFPQYAESLKEGPSVKALSAMAKDAKAYLIGGSIPEHDPTDDKIYNTCTVYNPNGEIIGTHRKVHLFDIDVPGKIRFQESETLSAGKQLTHVDTDFGKIGIGICYDIRFPEPAMIAARQGCFAMIYPGAFNMTTGPLHWELLQRARAVDNQIFVAACSPARDLSADYHAWGHSTIVGPSGDVLETMDEKQGIIYADLDLKKMHEFRQSIPLITQRRFDLYADVSKVKP</sequence>
<comment type="similarity">
    <text evidence="1">Belongs to the carbon-nitrogen hydrolase superfamily. NIT1/NIT2 family.</text>
</comment>
<evidence type="ECO:0000256" key="2">
    <source>
        <dbReference type="ARBA" id="ARBA00022801"/>
    </source>
</evidence>
<gene>
    <name evidence="4" type="ORF">BCR41DRAFT_306848</name>
</gene>
<dbReference type="PROSITE" id="PS50263">
    <property type="entry name" value="CN_HYDROLASE"/>
    <property type="match status" value="1"/>
</dbReference>
<dbReference type="Pfam" id="PF00795">
    <property type="entry name" value="CN_hydrolase"/>
    <property type="match status" value="1"/>
</dbReference>
<evidence type="ECO:0000256" key="1">
    <source>
        <dbReference type="ARBA" id="ARBA00010613"/>
    </source>
</evidence>
<dbReference type="PROSITE" id="PS01227">
    <property type="entry name" value="UPF0012"/>
    <property type="match status" value="1"/>
</dbReference>
<dbReference type="GO" id="GO:0006107">
    <property type="term" value="P:oxaloacetate metabolic process"/>
    <property type="evidence" value="ECO:0007669"/>
    <property type="project" value="TreeGrafter"/>
</dbReference>
<dbReference type="OrthoDB" id="10250282at2759"/>
<keyword evidence="2 4" id="KW-0378">Hydrolase</keyword>
<proteinExistence type="inferred from homology"/>
<name>A0A1Y2GL84_9FUNG</name>
<comment type="caution">
    <text evidence="4">The sequence shown here is derived from an EMBL/GenBank/DDBJ whole genome shotgun (WGS) entry which is preliminary data.</text>
</comment>
<dbReference type="GO" id="GO:0005739">
    <property type="term" value="C:mitochondrion"/>
    <property type="evidence" value="ECO:0007669"/>
    <property type="project" value="TreeGrafter"/>
</dbReference>
<keyword evidence="5" id="KW-1185">Reference proteome</keyword>
<dbReference type="AlphaFoldDB" id="A0A1Y2GL84"/>
<dbReference type="InParanoid" id="A0A1Y2GL84"/>
<dbReference type="InterPro" id="IPR001110">
    <property type="entry name" value="UPF0012_CS"/>
</dbReference>
<dbReference type="InterPro" id="IPR036526">
    <property type="entry name" value="C-N_Hydrolase_sf"/>
</dbReference>
<dbReference type="GO" id="GO:0006541">
    <property type="term" value="P:glutamine metabolic process"/>
    <property type="evidence" value="ECO:0007669"/>
    <property type="project" value="TreeGrafter"/>
</dbReference>
<evidence type="ECO:0000259" key="3">
    <source>
        <dbReference type="PROSITE" id="PS50263"/>
    </source>
</evidence>
<dbReference type="EMBL" id="MCFF01000021">
    <property type="protein sequence ID" value="ORZ14300.1"/>
    <property type="molecule type" value="Genomic_DNA"/>
</dbReference>
<feature type="domain" description="CN hydrolase" evidence="3">
    <location>
        <begin position="11"/>
        <end position="258"/>
    </location>
</feature>
<dbReference type="FunFam" id="3.60.110.10:FF:000002">
    <property type="entry name" value="Nitrilase family member 2"/>
    <property type="match status" value="1"/>
</dbReference>
<evidence type="ECO:0000313" key="4">
    <source>
        <dbReference type="EMBL" id="ORZ14300.1"/>
    </source>
</evidence>
<dbReference type="GeneID" id="33562687"/>
<dbReference type="InterPro" id="IPR045254">
    <property type="entry name" value="Nit1/2_C-N_Hydrolase"/>
</dbReference>
<dbReference type="Gene3D" id="3.60.110.10">
    <property type="entry name" value="Carbon-nitrogen hydrolase"/>
    <property type="match status" value="1"/>
</dbReference>
<reference evidence="4 5" key="1">
    <citation type="submission" date="2016-07" db="EMBL/GenBank/DDBJ databases">
        <title>Pervasive Adenine N6-methylation of Active Genes in Fungi.</title>
        <authorList>
            <consortium name="DOE Joint Genome Institute"/>
            <person name="Mondo S.J."/>
            <person name="Dannebaum R.O."/>
            <person name="Kuo R.C."/>
            <person name="Labutti K."/>
            <person name="Haridas S."/>
            <person name="Kuo A."/>
            <person name="Salamov A."/>
            <person name="Ahrendt S.R."/>
            <person name="Lipzen A."/>
            <person name="Sullivan W."/>
            <person name="Andreopoulos W.B."/>
            <person name="Clum A."/>
            <person name="Lindquist E."/>
            <person name="Daum C."/>
            <person name="Ramamoorthy G.K."/>
            <person name="Gryganskyi A."/>
            <person name="Culley D."/>
            <person name="Magnuson J.K."/>
            <person name="James T.Y."/>
            <person name="O'Malley M.A."/>
            <person name="Stajich J.E."/>
            <person name="Spatafora J.W."/>
            <person name="Visel A."/>
            <person name="Grigoriev I.V."/>
        </authorList>
    </citation>
    <scope>NUCLEOTIDE SEQUENCE [LARGE SCALE GENOMIC DNA]</scope>
    <source>
        <strain evidence="4 5">NRRL 3116</strain>
    </source>
</reference>
<dbReference type="GO" id="GO:0050152">
    <property type="term" value="F:omega-amidase activity"/>
    <property type="evidence" value="ECO:0007669"/>
    <property type="project" value="TreeGrafter"/>
</dbReference>
<dbReference type="CDD" id="cd07572">
    <property type="entry name" value="nit"/>
    <property type="match status" value="1"/>
</dbReference>
<dbReference type="FunCoup" id="A0A1Y2GL84">
    <property type="interactions" value="334"/>
</dbReference>
<dbReference type="RefSeq" id="XP_021880778.1">
    <property type="nucleotide sequence ID" value="XM_022020843.1"/>
</dbReference>
<dbReference type="SUPFAM" id="SSF56317">
    <property type="entry name" value="Carbon-nitrogen hydrolase"/>
    <property type="match status" value="1"/>
</dbReference>
<evidence type="ECO:0000313" key="5">
    <source>
        <dbReference type="Proteomes" id="UP000193648"/>
    </source>
</evidence>
<dbReference type="PANTHER" id="PTHR23088">
    <property type="entry name" value="NITRILASE-RELATED"/>
    <property type="match status" value="1"/>
</dbReference>
<organism evidence="4 5">
    <name type="scientific">Lobosporangium transversale</name>
    <dbReference type="NCBI Taxonomy" id="64571"/>
    <lineage>
        <taxon>Eukaryota</taxon>
        <taxon>Fungi</taxon>
        <taxon>Fungi incertae sedis</taxon>
        <taxon>Mucoromycota</taxon>
        <taxon>Mortierellomycotina</taxon>
        <taxon>Mortierellomycetes</taxon>
        <taxon>Mortierellales</taxon>
        <taxon>Mortierellaceae</taxon>
        <taxon>Lobosporangium</taxon>
    </lineage>
</organism>
<protein>
    <submittedName>
        <fullName evidence="4">Carbon-nitrogen hydrolase</fullName>
    </submittedName>
</protein>
<dbReference type="Proteomes" id="UP000193648">
    <property type="component" value="Unassembled WGS sequence"/>
</dbReference>
<dbReference type="GO" id="GO:0006528">
    <property type="term" value="P:asparagine metabolic process"/>
    <property type="evidence" value="ECO:0007669"/>
    <property type="project" value="TreeGrafter"/>
</dbReference>